<feature type="transmembrane region" description="Helical" evidence="8">
    <location>
        <begin position="386"/>
        <end position="408"/>
    </location>
</feature>
<protein>
    <submittedName>
        <fullName evidence="10">MFS transporter</fullName>
    </submittedName>
</protein>
<feature type="domain" description="Major facilitator superfamily (MFS) profile" evidence="9">
    <location>
        <begin position="20"/>
        <end position="414"/>
    </location>
</feature>
<dbReference type="InterPro" id="IPR001958">
    <property type="entry name" value="Tet-R_TetA/multi-R_MdtG-like"/>
</dbReference>
<keyword evidence="4" id="KW-0813">Transport</keyword>
<keyword evidence="7 8" id="KW-0472">Membrane</keyword>
<evidence type="ECO:0000256" key="1">
    <source>
        <dbReference type="ARBA" id="ARBA00003279"/>
    </source>
</evidence>
<feature type="transmembrane region" description="Helical" evidence="8">
    <location>
        <begin position="91"/>
        <end position="110"/>
    </location>
</feature>
<dbReference type="PROSITE" id="PS00216">
    <property type="entry name" value="SUGAR_TRANSPORT_1"/>
    <property type="match status" value="1"/>
</dbReference>
<evidence type="ECO:0000259" key="9">
    <source>
        <dbReference type="PROSITE" id="PS50850"/>
    </source>
</evidence>
<dbReference type="PANTHER" id="PTHR23504:SF15">
    <property type="entry name" value="MAJOR FACILITATOR SUPERFAMILY (MFS) PROFILE DOMAIN-CONTAINING PROTEIN"/>
    <property type="match status" value="1"/>
</dbReference>
<evidence type="ECO:0000313" key="11">
    <source>
        <dbReference type="Proteomes" id="UP000070434"/>
    </source>
</evidence>
<name>A0AAW3PP83_9BURK</name>
<evidence type="ECO:0000256" key="4">
    <source>
        <dbReference type="ARBA" id="ARBA00022448"/>
    </source>
</evidence>
<dbReference type="SUPFAM" id="SSF103473">
    <property type="entry name" value="MFS general substrate transporter"/>
    <property type="match status" value="1"/>
</dbReference>
<evidence type="ECO:0000256" key="5">
    <source>
        <dbReference type="ARBA" id="ARBA00022692"/>
    </source>
</evidence>
<dbReference type="InterPro" id="IPR020846">
    <property type="entry name" value="MFS_dom"/>
</dbReference>
<evidence type="ECO:0000256" key="7">
    <source>
        <dbReference type="ARBA" id="ARBA00023136"/>
    </source>
</evidence>
<dbReference type="RefSeq" id="WP_059639807.1">
    <property type="nucleotide sequence ID" value="NZ_LNJP01000004.1"/>
</dbReference>
<comment type="function">
    <text evidence="1">Resistance to tetracycline by an active tetracycline efflux. This is an energy-dependent process that decreases the accumulation of the antibiotic in whole cells. This protein functions as a metal-tetracycline/H(+) antiporter.</text>
</comment>
<reference evidence="10 11" key="1">
    <citation type="submission" date="2015-11" db="EMBL/GenBank/DDBJ databases">
        <authorList>
            <person name="Sahl J."/>
            <person name="Wagner D."/>
            <person name="Keim P."/>
        </authorList>
    </citation>
    <scope>NUCLEOTIDE SEQUENCE [LARGE SCALE GENOMIC DNA]</scope>
    <source>
        <strain evidence="10 11">AZ-4-2-10-S1-D7</strain>
    </source>
</reference>
<dbReference type="PANTHER" id="PTHR23504">
    <property type="entry name" value="MAJOR FACILITATOR SUPERFAMILY DOMAIN-CONTAINING PROTEIN 10"/>
    <property type="match status" value="1"/>
</dbReference>
<dbReference type="AlphaFoldDB" id="A0AAW3PP83"/>
<feature type="transmembrane region" description="Helical" evidence="8">
    <location>
        <begin position="59"/>
        <end position="79"/>
    </location>
</feature>
<sequence length="418" mass="42465">MSAQPHVNGAPPAGHGGTRAVRVVLAILALDVLGTGLAMPVLPTLVAGLAGLSPARVSLVLGAAIASYSAMQFLCAPMLGALSDRYGRRPVLLAALVGIAASHWTVAFGGGLASLLIGRALGGAAAANVSTVMAYLADVSDGERRTHLYGSAGGVIAVGLVAGPVAGGWLASFDPYLPFAIAGALAALNAAYVASWLPESLPAAHRRTFDWRRAQPLGSLRALFGNQTLRPYLLALLLTWAAYGVFQSCFVLANQARYGWSVIDASRALAALAVGMALSQRYLVRRLTARVDNRAILALGYGCCAVAYLCYFAASSPWLTYAGMMAQALGLVADPALRAELSRHASDRHQGELQGGLASLVSLVGAIAPLVGSAALAAAARTGGGAAAAGWPFALGVASYACALAIVARAPAGRAAAR</sequence>
<dbReference type="GO" id="GO:0022857">
    <property type="term" value="F:transmembrane transporter activity"/>
    <property type="evidence" value="ECO:0007669"/>
    <property type="project" value="InterPro"/>
</dbReference>
<feature type="transmembrane region" description="Helical" evidence="8">
    <location>
        <begin position="116"/>
        <end position="136"/>
    </location>
</feature>
<dbReference type="Pfam" id="PF07690">
    <property type="entry name" value="MFS_1"/>
    <property type="match status" value="1"/>
</dbReference>
<dbReference type="InterPro" id="IPR036259">
    <property type="entry name" value="MFS_trans_sf"/>
</dbReference>
<evidence type="ECO:0000256" key="8">
    <source>
        <dbReference type="SAM" id="Phobius"/>
    </source>
</evidence>
<comment type="similarity">
    <text evidence="3">Belongs to the major facilitator superfamily. TCR/Tet family.</text>
</comment>
<dbReference type="Proteomes" id="UP000070434">
    <property type="component" value="Unassembled WGS sequence"/>
</dbReference>
<feature type="transmembrane region" description="Helical" evidence="8">
    <location>
        <begin position="357"/>
        <end position="380"/>
    </location>
</feature>
<feature type="transmembrane region" description="Helical" evidence="8">
    <location>
        <begin position="265"/>
        <end position="284"/>
    </location>
</feature>
<feature type="transmembrane region" description="Helical" evidence="8">
    <location>
        <begin position="20"/>
        <end position="39"/>
    </location>
</feature>
<feature type="transmembrane region" description="Helical" evidence="8">
    <location>
        <begin position="148"/>
        <end position="170"/>
    </location>
</feature>
<accession>A0AAW3PP83</accession>
<feature type="transmembrane region" description="Helical" evidence="8">
    <location>
        <begin position="232"/>
        <end position="253"/>
    </location>
</feature>
<dbReference type="PRINTS" id="PR01035">
    <property type="entry name" value="TCRTETA"/>
</dbReference>
<dbReference type="PROSITE" id="PS50850">
    <property type="entry name" value="MFS"/>
    <property type="match status" value="1"/>
</dbReference>
<dbReference type="InterPro" id="IPR005829">
    <property type="entry name" value="Sugar_transporter_CS"/>
</dbReference>
<comment type="subcellular location">
    <subcellularLocation>
        <location evidence="2">Membrane</location>
        <topology evidence="2">Multi-pass membrane protein</topology>
    </subcellularLocation>
</comment>
<keyword evidence="6 8" id="KW-1133">Transmembrane helix</keyword>
<comment type="caution">
    <text evidence="10">The sequence shown here is derived from an EMBL/GenBank/DDBJ whole genome shotgun (WGS) entry which is preliminary data.</text>
</comment>
<evidence type="ECO:0000256" key="3">
    <source>
        <dbReference type="ARBA" id="ARBA00007520"/>
    </source>
</evidence>
<evidence type="ECO:0000256" key="6">
    <source>
        <dbReference type="ARBA" id="ARBA00022989"/>
    </source>
</evidence>
<dbReference type="InterPro" id="IPR011701">
    <property type="entry name" value="MFS"/>
</dbReference>
<feature type="transmembrane region" description="Helical" evidence="8">
    <location>
        <begin position="296"/>
        <end position="314"/>
    </location>
</feature>
<dbReference type="GO" id="GO:0016020">
    <property type="term" value="C:membrane"/>
    <property type="evidence" value="ECO:0007669"/>
    <property type="project" value="UniProtKB-SubCell"/>
</dbReference>
<keyword evidence="5 8" id="KW-0812">Transmembrane</keyword>
<dbReference type="Gene3D" id="1.20.1250.20">
    <property type="entry name" value="MFS general substrate transporter like domains"/>
    <property type="match status" value="1"/>
</dbReference>
<proteinExistence type="inferred from homology"/>
<gene>
    <name evidence="10" type="ORF">WS64_29485</name>
</gene>
<evidence type="ECO:0000256" key="2">
    <source>
        <dbReference type="ARBA" id="ARBA00004141"/>
    </source>
</evidence>
<organism evidence="10 11">
    <name type="scientific">Burkholderia anthina</name>
    <dbReference type="NCBI Taxonomy" id="179879"/>
    <lineage>
        <taxon>Bacteria</taxon>
        <taxon>Pseudomonadati</taxon>
        <taxon>Pseudomonadota</taxon>
        <taxon>Betaproteobacteria</taxon>
        <taxon>Burkholderiales</taxon>
        <taxon>Burkholderiaceae</taxon>
        <taxon>Burkholderia</taxon>
        <taxon>Burkholderia cepacia complex</taxon>
    </lineage>
</organism>
<dbReference type="EMBL" id="LNJP01000004">
    <property type="protein sequence ID" value="KWZ29630.1"/>
    <property type="molecule type" value="Genomic_DNA"/>
</dbReference>
<feature type="transmembrane region" description="Helical" evidence="8">
    <location>
        <begin position="176"/>
        <end position="197"/>
    </location>
</feature>
<evidence type="ECO:0000313" key="10">
    <source>
        <dbReference type="EMBL" id="KWZ29630.1"/>
    </source>
</evidence>